<dbReference type="InterPro" id="IPR004360">
    <property type="entry name" value="Glyas_Fos-R_dOase_dom"/>
</dbReference>
<dbReference type="AlphaFoldDB" id="R4Z1P6"/>
<evidence type="ECO:0000259" key="1">
    <source>
        <dbReference type="PROSITE" id="PS51819"/>
    </source>
</evidence>
<protein>
    <submittedName>
        <fullName evidence="2">Cadmium-induced protein CadI</fullName>
    </submittedName>
</protein>
<dbReference type="HOGENOM" id="CLU_125391_0_0_11"/>
<dbReference type="STRING" id="1229780.BN381_130095"/>
<dbReference type="OrthoDB" id="9789608at2"/>
<dbReference type="RefSeq" id="WP_012224042.1">
    <property type="nucleotide sequence ID" value="NZ_HG422565.1"/>
</dbReference>
<dbReference type="SUPFAM" id="SSF54593">
    <property type="entry name" value="Glyoxalase/Bleomycin resistance protein/Dihydroxybiphenyl dioxygenase"/>
    <property type="match status" value="1"/>
</dbReference>
<dbReference type="GO" id="GO:0046686">
    <property type="term" value="P:response to cadmium ion"/>
    <property type="evidence" value="ECO:0007669"/>
    <property type="project" value="TreeGrafter"/>
</dbReference>
<dbReference type="InterPro" id="IPR037523">
    <property type="entry name" value="VOC_core"/>
</dbReference>
<proteinExistence type="predicted"/>
<sequence>MSRVQLAMNVSNIDDAVEFYSKLFATEVAKRKPGYANFEIADPPLKLVLIEGVGGGTLNHLGVETTSAAEVVAAETRLSGDGLATTGVDDTVCCFAEKTETWVTDPDGAPWEFYVKTGDADQMANRVITDETTEVCCAP</sequence>
<evidence type="ECO:0000313" key="3">
    <source>
        <dbReference type="Proteomes" id="UP000018291"/>
    </source>
</evidence>
<dbReference type="EMBL" id="CANL01000005">
    <property type="protein sequence ID" value="CCM62537.1"/>
    <property type="molecule type" value="Genomic_DNA"/>
</dbReference>
<organism evidence="2 3">
    <name type="scientific">Candidatus Neomicrothrix parvicella RN1</name>
    <dbReference type="NCBI Taxonomy" id="1229780"/>
    <lineage>
        <taxon>Bacteria</taxon>
        <taxon>Bacillati</taxon>
        <taxon>Actinomycetota</taxon>
        <taxon>Acidimicrobiia</taxon>
        <taxon>Acidimicrobiales</taxon>
        <taxon>Microthrixaceae</taxon>
        <taxon>Candidatus Neomicrothrix</taxon>
    </lineage>
</organism>
<keyword evidence="3" id="KW-1185">Reference proteome</keyword>
<dbReference type="InterPro" id="IPR029068">
    <property type="entry name" value="Glyas_Bleomycin-R_OHBP_Dase"/>
</dbReference>
<evidence type="ECO:0000313" key="2">
    <source>
        <dbReference type="EMBL" id="CCM62537.1"/>
    </source>
</evidence>
<reference evidence="2 3" key="1">
    <citation type="journal article" date="2013" name="ISME J.">
        <title>Metabolic model for the filamentous 'Candidatus Microthrix parvicella' based on genomic and metagenomic analyses.</title>
        <authorList>
            <person name="Jon McIlroy S."/>
            <person name="Kristiansen R."/>
            <person name="Albertsen M."/>
            <person name="Michael Karst S."/>
            <person name="Rossetti S."/>
            <person name="Lund Nielsen J."/>
            <person name="Tandoi V."/>
            <person name="James Seviour R."/>
            <person name="Nielsen P.H."/>
        </authorList>
    </citation>
    <scope>NUCLEOTIDE SEQUENCE [LARGE SCALE GENOMIC DNA]</scope>
    <source>
        <strain evidence="2 3">RN1</strain>
    </source>
</reference>
<dbReference type="NCBIfam" id="NF041414">
    <property type="entry name" value="ArsI_CadI_VOC"/>
    <property type="match status" value="1"/>
</dbReference>
<dbReference type="PANTHER" id="PTHR41294:SF1">
    <property type="entry name" value="CADMIUM-INDUCED PROTEIN CADI"/>
    <property type="match status" value="1"/>
</dbReference>
<dbReference type="Pfam" id="PF00903">
    <property type="entry name" value="Glyoxalase"/>
    <property type="match status" value="1"/>
</dbReference>
<gene>
    <name evidence="2" type="primary">cadI</name>
    <name evidence="2" type="ORF">BN381_130095</name>
</gene>
<accession>R4Z1P6</accession>
<dbReference type="Proteomes" id="UP000018291">
    <property type="component" value="Unassembled WGS sequence"/>
</dbReference>
<feature type="domain" description="VOC" evidence="1">
    <location>
        <begin position="2"/>
        <end position="116"/>
    </location>
</feature>
<name>R4Z1P6_9ACTN</name>
<comment type="caution">
    <text evidence="2">The sequence shown here is derived from an EMBL/GenBank/DDBJ whole genome shotgun (WGS) entry which is preliminary data.</text>
</comment>
<dbReference type="eggNOG" id="COG0346">
    <property type="taxonomic scope" value="Bacteria"/>
</dbReference>
<dbReference type="InterPro" id="IPR052393">
    <property type="entry name" value="Cadmium-induced_rsp"/>
</dbReference>
<dbReference type="InterPro" id="IPR049789">
    <property type="entry name" value="ArsI/CadI-like"/>
</dbReference>
<dbReference type="PROSITE" id="PS51819">
    <property type="entry name" value="VOC"/>
    <property type="match status" value="1"/>
</dbReference>
<dbReference type="PANTHER" id="PTHR41294">
    <property type="entry name" value="CADMIUM-INDUCED PROTEIN CADI"/>
    <property type="match status" value="1"/>
</dbReference>
<dbReference type="Gene3D" id="3.10.180.10">
    <property type="entry name" value="2,3-Dihydroxybiphenyl 1,2-Dioxygenase, domain 1"/>
    <property type="match status" value="1"/>
</dbReference>